<dbReference type="RefSeq" id="WP_123212171.1">
    <property type="nucleotide sequence ID" value="NZ_RJVO01000005.1"/>
</dbReference>
<dbReference type="InterPro" id="IPR029044">
    <property type="entry name" value="Nucleotide-diphossugar_trans"/>
</dbReference>
<dbReference type="PANTHER" id="PTHR22916:SF65">
    <property type="entry name" value="SLR1065 PROTEIN"/>
    <property type="match status" value="1"/>
</dbReference>
<keyword evidence="2" id="KW-0808">Transferase</keyword>
<dbReference type="Gene3D" id="3.90.550.10">
    <property type="entry name" value="Spore Coat Polysaccharide Biosynthesis Protein SpsA, Chain A"/>
    <property type="match status" value="1"/>
</dbReference>
<gene>
    <name evidence="2" type="ORF">ED208_12130</name>
</gene>
<evidence type="ECO:0000313" key="2">
    <source>
        <dbReference type="EMBL" id="ROH89149.1"/>
    </source>
</evidence>
<dbReference type="InParanoid" id="A0A3N0V8U5"/>
<evidence type="ECO:0000313" key="3">
    <source>
        <dbReference type="Proteomes" id="UP000282106"/>
    </source>
</evidence>
<dbReference type="SUPFAM" id="SSF53448">
    <property type="entry name" value="Nucleotide-diphospho-sugar transferases"/>
    <property type="match status" value="1"/>
</dbReference>
<dbReference type="Pfam" id="PF00535">
    <property type="entry name" value="Glycos_transf_2"/>
    <property type="match status" value="1"/>
</dbReference>
<sequence length="343" mass="38167">MRISFLINNFNYGRYVGRAIESVLAQDHPDCEVIVVDDGSTDESVDVIRGYGERIQTCFKPNGGQASAYNEGFRRSSGDLVVFLDSDDVLYPGLATELCRCWRPGISKIQYRLRLIDAEDRPLGGFTPGYLFSGDLRGVVSAFGDYGSAPGSGNAYARDFLNKIMPLPEARWRIGADNLPIMLAPFHGRIGVLPGDGVGGGYRLHATVGGAVNNTLADLAALVRRSLEFRADMRMELQARGCLSQQTDWLTPPHTLKKLILQEMAPGDLADPGLRRRWALAKHATRSIHLWPARGRLRKAVYWIWVIGMLCLPRAWAWNLGRKSFSPRVLLPRWLQRRLSGGS</sequence>
<keyword evidence="3" id="KW-1185">Reference proteome</keyword>
<comment type="caution">
    <text evidence="2">The sequence shown here is derived from an EMBL/GenBank/DDBJ whole genome shotgun (WGS) entry which is preliminary data.</text>
</comment>
<feature type="domain" description="Glycosyltransferase 2-like" evidence="1">
    <location>
        <begin position="4"/>
        <end position="96"/>
    </location>
</feature>
<dbReference type="PANTHER" id="PTHR22916">
    <property type="entry name" value="GLYCOSYLTRANSFERASE"/>
    <property type="match status" value="1"/>
</dbReference>
<protein>
    <submittedName>
        <fullName evidence="2">Glycosyltransferase family 2 protein</fullName>
    </submittedName>
</protein>
<evidence type="ECO:0000259" key="1">
    <source>
        <dbReference type="Pfam" id="PF00535"/>
    </source>
</evidence>
<dbReference type="CDD" id="cd00761">
    <property type="entry name" value="Glyco_tranf_GTA_type"/>
    <property type="match status" value="1"/>
</dbReference>
<proteinExistence type="predicted"/>
<reference evidence="2 3" key="1">
    <citation type="submission" date="2018-10" db="EMBL/GenBank/DDBJ databases">
        <authorList>
            <person name="Chen W.-M."/>
        </authorList>
    </citation>
    <scope>NUCLEOTIDE SEQUENCE [LARGE SCALE GENOMIC DNA]</scope>
    <source>
        <strain evidence="2 3">THS-13</strain>
    </source>
</reference>
<dbReference type="Proteomes" id="UP000282106">
    <property type="component" value="Unassembled WGS sequence"/>
</dbReference>
<organism evidence="2 3">
    <name type="scientific">Stagnimonas aquatica</name>
    <dbReference type="NCBI Taxonomy" id="2689987"/>
    <lineage>
        <taxon>Bacteria</taxon>
        <taxon>Pseudomonadati</taxon>
        <taxon>Pseudomonadota</taxon>
        <taxon>Gammaproteobacteria</taxon>
        <taxon>Nevskiales</taxon>
        <taxon>Nevskiaceae</taxon>
        <taxon>Stagnimonas</taxon>
    </lineage>
</organism>
<dbReference type="GO" id="GO:0016758">
    <property type="term" value="F:hexosyltransferase activity"/>
    <property type="evidence" value="ECO:0007669"/>
    <property type="project" value="UniProtKB-ARBA"/>
</dbReference>
<name>A0A3N0V8U5_9GAMM</name>
<dbReference type="InterPro" id="IPR001173">
    <property type="entry name" value="Glyco_trans_2-like"/>
</dbReference>
<dbReference type="AlphaFoldDB" id="A0A3N0V8U5"/>
<dbReference type="EMBL" id="RJVO01000005">
    <property type="protein sequence ID" value="ROH89149.1"/>
    <property type="molecule type" value="Genomic_DNA"/>
</dbReference>
<accession>A0A3N0V8U5</accession>